<evidence type="ECO:0000256" key="3">
    <source>
        <dbReference type="ARBA" id="ARBA00022763"/>
    </source>
</evidence>
<reference evidence="10" key="1">
    <citation type="submission" date="2025-08" db="UniProtKB">
        <authorList>
            <consortium name="Ensembl"/>
        </authorList>
    </citation>
    <scope>IDENTIFICATION</scope>
</reference>
<reference evidence="10" key="2">
    <citation type="submission" date="2025-09" db="UniProtKB">
        <authorList>
            <consortium name="Ensembl"/>
        </authorList>
    </citation>
    <scope>IDENTIFICATION</scope>
</reference>
<keyword evidence="7 8" id="KW-0539">Nucleus</keyword>
<dbReference type="FunFam" id="3.30.70.1220:FF:000001">
    <property type="entry name" value="General transcription factor IIH subunit 5"/>
    <property type="match status" value="1"/>
</dbReference>
<dbReference type="GO" id="GO:0000439">
    <property type="term" value="C:transcription factor TFIIH core complex"/>
    <property type="evidence" value="ECO:0007669"/>
    <property type="project" value="UniProtKB-UniRule"/>
</dbReference>
<dbReference type="SMART" id="SM01395">
    <property type="entry name" value="Tbf5"/>
    <property type="match status" value="1"/>
</dbReference>
<keyword evidence="11" id="KW-1185">Reference proteome</keyword>
<keyword evidence="5 8" id="KW-0804">Transcription</keyword>
<evidence type="ECO:0000256" key="5">
    <source>
        <dbReference type="ARBA" id="ARBA00023163"/>
    </source>
</evidence>
<dbReference type="Ensembl" id="ENSNNAT00000000032.1">
    <property type="protein sequence ID" value="ENSNNAP00000000026.1"/>
    <property type="gene ID" value="ENSNNAG00000000020.1"/>
</dbReference>
<dbReference type="AlphaFoldDB" id="A0A8C6V7H5"/>
<dbReference type="GO" id="GO:0006294">
    <property type="term" value="P:nucleotide-excision repair, preincision complex assembly"/>
    <property type="evidence" value="ECO:0007669"/>
    <property type="project" value="TreeGrafter"/>
</dbReference>
<comment type="subunit">
    <text evidence="8">Component of the 7-subunit TFIIH core complex.</text>
</comment>
<dbReference type="GO" id="GO:0006367">
    <property type="term" value="P:transcription initiation at RNA polymerase II promoter"/>
    <property type="evidence" value="ECO:0007669"/>
    <property type="project" value="UniProtKB-UniRule"/>
</dbReference>
<gene>
    <name evidence="10" type="primary">GTF2H5</name>
</gene>
<keyword evidence="3 8" id="KW-0227">DNA damage</keyword>
<evidence type="ECO:0000256" key="2">
    <source>
        <dbReference type="ARBA" id="ARBA00007470"/>
    </source>
</evidence>
<name>A0A8C6V7H5_NAJNA</name>
<dbReference type="GO" id="GO:0005675">
    <property type="term" value="C:transcription factor TFIIH holo complex"/>
    <property type="evidence" value="ECO:0007669"/>
    <property type="project" value="TreeGrafter"/>
</dbReference>
<dbReference type="GeneTree" id="ENSGT00390000004028"/>
<evidence type="ECO:0000256" key="1">
    <source>
        <dbReference type="ARBA" id="ARBA00004123"/>
    </source>
</evidence>
<dbReference type="InterPro" id="IPR035935">
    <property type="entry name" value="TFB5-like_sf"/>
</dbReference>
<keyword evidence="4 8" id="KW-0805">Transcription regulation</keyword>
<evidence type="ECO:0000313" key="10">
    <source>
        <dbReference type="Ensembl" id="ENSNNAP00000000026.1"/>
    </source>
</evidence>
<evidence type="ECO:0000256" key="4">
    <source>
        <dbReference type="ARBA" id="ARBA00023015"/>
    </source>
</evidence>
<evidence type="ECO:0000313" key="11">
    <source>
        <dbReference type="Proteomes" id="UP000694559"/>
    </source>
</evidence>
<evidence type="ECO:0000256" key="6">
    <source>
        <dbReference type="ARBA" id="ARBA00023204"/>
    </source>
</evidence>
<dbReference type="InterPro" id="IPR009400">
    <property type="entry name" value="TFIIH_TTDA/Tfb5"/>
</dbReference>
<organism evidence="10 11">
    <name type="scientific">Naja naja</name>
    <name type="common">Indian cobra</name>
    <dbReference type="NCBI Taxonomy" id="35670"/>
    <lineage>
        <taxon>Eukaryota</taxon>
        <taxon>Metazoa</taxon>
        <taxon>Chordata</taxon>
        <taxon>Craniata</taxon>
        <taxon>Vertebrata</taxon>
        <taxon>Euteleostomi</taxon>
        <taxon>Lepidosauria</taxon>
        <taxon>Squamata</taxon>
        <taxon>Bifurcata</taxon>
        <taxon>Unidentata</taxon>
        <taxon>Episquamata</taxon>
        <taxon>Toxicofera</taxon>
        <taxon>Serpentes</taxon>
        <taxon>Colubroidea</taxon>
        <taxon>Elapidae</taxon>
        <taxon>Elapinae</taxon>
        <taxon>Naja</taxon>
    </lineage>
</organism>
<keyword evidence="6 8" id="KW-0234">DNA repair</keyword>
<dbReference type="PANTHER" id="PTHR28580:SF1">
    <property type="entry name" value="GENERAL TRANSCRIPTION FACTOR IIH SUBUNIT 5"/>
    <property type="match status" value="1"/>
</dbReference>
<evidence type="ECO:0000256" key="8">
    <source>
        <dbReference type="RuleBase" id="RU368032"/>
    </source>
</evidence>
<comment type="subcellular location">
    <subcellularLocation>
        <location evidence="1 8">Nucleus</location>
    </subcellularLocation>
</comment>
<feature type="region of interest" description="Disordered" evidence="9">
    <location>
        <begin position="1"/>
        <end position="73"/>
    </location>
</feature>
<feature type="compositionally biased region" description="Pro residues" evidence="9">
    <location>
        <begin position="20"/>
        <end position="29"/>
    </location>
</feature>
<evidence type="ECO:0000256" key="9">
    <source>
        <dbReference type="SAM" id="MobiDB-lite"/>
    </source>
</evidence>
<dbReference type="OrthoDB" id="354at2759"/>
<dbReference type="PANTHER" id="PTHR28580">
    <property type="entry name" value="GENERAL TRANSCRIPTION FACTOR IIH SUBUNIT 5"/>
    <property type="match status" value="1"/>
</dbReference>
<dbReference type="Proteomes" id="UP000694559">
    <property type="component" value="Unplaced"/>
</dbReference>
<evidence type="ECO:0000256" key="7">
    <source>
        <dbReference type="ARBA" id="ARBA00023242"/>
    </source>
</evidence>
<dbReference type="Pfam" id="PF06331">
    <property type="entry name" value="Tfb5"/>
    <property type="match status" value="1"/>
</dbReference>
<proteinExistence type="inferred from homology"/>
<protein>
    <recommendedName>
        <fullName evidence="8">General transcription and DNA repair factor IIH subunit TFB5</fullName>
    </recommendedName>
</protein>
<sequence length="196" mass="21353">GRILQPPTSQPRTRLAPTTALPPLPPPLPAHLGSPSHCQRRSLAITPTLRRQGDPPYVTRSAAPHEEQPNPKTISKEGACAVVDLASESALLPSPTSSGRGQTGVTCCVRRQGNVAGRESDIVKKMVNVLKGILIECDPAMKQFLLYLDESNALGKKFIIQDLDETHVFVLAEMVNFLQERVGELMDQNSFPITQK</sequence>
<dbReference type="SUPFAM" id="SSF142897">
    <property type="entry name" value="TFB5-like"/>
    <property type="match status" value="1"/>
</dbReference>
<comment type="function">
    <text evidence="8">In NER, TFIIH acts by opening DNA around the lesion to allow the excision of the damaged oligonucleotide and its replacement by a new DNA fragment. In transcription, TFIIH has an essential role in transcription initiation. When the pre-initiation complex (PIC) has been established, TFIIH is required for promoter opening and promoter escape.</text>
</comment>
<dbReference type="Gene3D" id="3.30.70.1220">
    <property type="entry name" value="TFB5-like"/>
    <property type="match status" value="1"/>
</dbReference>
<accession>A0A8C6V7H5</accession>
<comment type="similarity">
    <text evidence="2 8">Belongs to the TFB5 family.</text>
</comment>